<comment type="caution">
    <text evidence="1">The sequence shown here is derived from an EMBL/GenBank/DDBJ whole genome shotgun (WGS) entry which is preliminary data.</text>
</comment>
<sequence>MDLHTQLPPCGGIRKSIHRFNNSTIHRINDNFNQLHDIIQPPTRGTSVLEPSQNFLSSE</sequence>
<dbReference type="Proteomes" id="UP001607303">
    <property type="component" value="Unassembled WGS sequence"/>
</dbReference>
<name>A0ABD2AVI0_VESMC</name>
<protein>
    <submittedName>
        <fullName evidence="1">Uncharacterized protein</fullName>
    </submittedName>
</protein>
<gene>
    <name evidence="1" type="ORF">V1477_018484</name>
</gene>
<evidence type="ECO:0000313" key="2">
    <source>
        <dbReference type="Proteomes" id="UP001607303"/>
    </source>
</evidence>
<organism evidence="1 2">
    <name type="scientific">Vespula maculifrons</name>
    <name type="common">Eastern yellow jacket</name>
    <name type="synonym">Wasp</name>
    <dbReference type="NCBI Taxonomy" id="7453"/>
    <lineage>
        <taxon>Eukaryota</taxon>
        <taxon>Metazoa</taxon>
        <taxon>Ecdysozoa</taxon>
        <taxon>Arthropoda</taxon>
        <taxon>Hexapoda</taxon>
        <taxon>Insecta</taxon>
        <taxon>Pterygota</taxon>
        <taxon>Neoptera</taxon>
        <taxon>Endopterygota</taxon>
        <taxon>Hymenoptera</taxon>
        <taxon>Apocrita</taxon>
        <taxon>Aculeata</taxon>
        <taxon>Vespoidea</taxon>
        <taxon>Vespidae</taxon>
        <taxon>Vespinae</taxon>
        <taxon>Vespula</taxon>
    </lineage>
</organism>
<reference evidence="1 2" key="1">
    <citation type="journal article" date="2024" name="Ann. Entomol. Soc. Am.">
        <title>Genomic analyses of the southern and eastern yellowjacket wasps (Hymenoptera: Vespidae) reveal evolutionary signatures of social life.</title>
        <authorList>
            <person name="Catto M.A."/>
            <person name="Caine P.B."/>
            <person name="Orr S.E."/>
            <person name="Hunt B.G."/>
            <person name="Goodisman M.A.D."/>
        </authorList>
    </citation>
    <scope>NUCLEOTIDE SEQUENCE [LARGE SCALE GENOMIC DNA]</scope>
    <source>
        <strain evidence="1">232</strain>
        <tissue evidence="1">Head and thorax</tissue>
    </source>
</reference>
<dbReference type="AlphaFoldDB" id="A0ABD2AVI0"/>
<evidence type="ECO:0000313" key="1">
    <source>
        <dbReference type="EMBL" id="KAL2724623.1"/>
    </source>
</evidence>
<keyword evidence="2" id="KW-1185">Reference proteome</keyword>
<accession>A0ABD2AVI0</accession>
<proteinExistence type="predicted"/>
<dbReference type="EMBL" id="JAYRBN010000112">
    <property type="protein sequence ID" value="KAL2724623.1"/>
    <property type="molecule type" value="Genomic_DNA"/>
</dbReference>